<evidence type="ECO:0000259" key="16">
    <source>
        <dbReference type="Pfam" id="PF02770"/>
    </source>
</evidence>
<protein>
    <recommendedName>
        <fullName evidence="5">Isovaleryl-CoA dehydrogenase, mitochondrial</fullName>
        <ecNumber evidence="4">1.3.8.4</ecNumber>
    </recommendedName>
</protein>
<proteinExistence type="inferred from homology"/>
<gene>
    <name evidence="18" type="ORF">SAMN04244572_02017</name>
</gene>
<feature type="binding site" evidence="13">
    <location>
        <position position="285"/>
    </location>
    <ligand>
        <name>FAD</name>
        <dbReference type="ChEBI" id="CHEBI:57692"/>
    </ligand>
</feature>
<evidence type="ECO:0000256" key="6">
    <source>
        <dbReference type="ARBA" id="ARBA00022630"/>
    </source>
</evidence>
<dbReference type="InterPro" id="IPR013786">
    <property type="entry name" value="AcylCoA_DH/ox_N"/>
</dbReference>
<evidence type="ECO:0000256" key="4">
    <source>
        <dbReference type="ARBA" id="ARBA00012044"/>
    </source>
</evidence>
<feature type="domain" description="Acyl-CoA oxidase/dehydrogenase middle" evidence="16">
    <location>
        <begin position="128"/>
        <end position="223"/>
    </location>
</feature>
<feature type="binding site" evidence="13">
    <location>
        <begin position="347"/>
        <end position="351"/>
    </location>
    <ligand>
        <name>FAD</name>
        <dbReference type="ChEBI" id="CHEBI:57692"/>
    </ligand>
</feature>
<feature type="binding site" evidence="12">
    <location>
        <begin position="246"/>
        <end position="249"/>
    </location>
    <ligand>
        <name>substrate</name>
    </ligand>
</feature>
<accession>A0A1H6UNL8</accession>
<keyword evidence="8" id="KW-0809">Transit peptide</keyword>
<organism evidence="18 19">
    <name type="scientific">Azotobacter beijerinckii</name>
    <dbReference type="NCBI Taxonomy" id="170623"/>
    <lineage>
        <taxon>Bacteria</taxon>
        <taxon>Pseudomonadati</taxon>
        <taxon>Pseudomonadota</taxon>
        <taxon>Gammaproteobacteria</taxon>
        <taxon>Pseudomonadales</taxon>
        <taxon>Pseudomonadaceae</taxon>
        <taxon>Azotobacter</taxon>
    </lineage>
</organism>
<feature type="binding site" evidence="12">
    <location>
        <position position="138"/>
    </location>
    <ligand>
        <name>substrate</name>
    </ligand>
</feature>
<dbReference type="GO" id="GO:0008470">
    <property type="term" value="F:3-methylbutanoyl-CoA dehydrogenase activity"/>
    <property type="evidence" value="ECO:0007669"/>
    <property type="project" value="UniProtKB-EC"/>
</dbReference>
<dbReference type="InterPro" id="IPR046373">
    <property type="entry name" value="Acyl-CoA_Oxase/DH_mid-dom_sf"/>
</dbReference>
<comment type="pathway">
    <text evidence="2">Amino-acid degradation; L-leucine degradation; (S)-3-hydroxy-3-methylglutaryl-CoA from 3-isovaleryl-CoA: step 1/3.</text>
</comment>
<dbReference type="FunFam" id="1.10.540.10:FF:000022">
    <property type="entry name" value="Isovaleryl-CoA dehydrogenase isoform 2"/>
    <property type="match status" value="1"/>
</dbReference>
<evidence type="ECO:0000256" key="11">
    <source>
        <dbReference type="PIRSR" id="PIRSR634183-1"/>
    </source>
</evidence>
<dbReference type="PIRSF" id="PIRSF016578">
    <property type="entry name" value="HsaA"/>
    <property type="match status" value="1"/>
</dbReference>
<dbReference type="AlphaFoldDB" id="A0A1H6UNL8"/>
<dbReference type="Gene3D" id="2.40.110.10">
    <property type="entry name" value="Butyryl-CoA Dehydrogenase, subunit A, domain 2"/>
    <property type="match status" value="1"/>
</dbReference>
<evidence type="ECO:0000256" key="7">
    <source>
        <dbReference type="ARBA" id="ARBA00022827"/>
    </source>
</evidence>
<dbReference type="PROSITE" id="PS00072">
    <property type="entry name" value="ACYL_COA_DH_1"/>
    <property type="match status" value="1"/>
</dbReference>
<feature type="active site" description="Proton acceptor" evidence="11">
    <location>
        <position position="248"/>
    </location>
</feature>
<dbReference type="GO" id="GO:0050660">
    <property type="term" value="F:flavin adenine dinucleotide binding"/>
    <property type="evidence" value="ECO:0007669"/>
    <property type="project" value="InterPro"/>
</dbReference>
<sequence length="393" mass="42674">MSNLPGLNFFLGEEIDMLRDSVAGFAAREIAPRAAEADRTDQFPMDLWRKFGELGLLGLTVAEEYGGAGMGYLAHMIAMEELSRASGSIALSYGAHSNLCVNQIHRNGTPAQKERFLPRLISGEHIGALAMSEPNAGSDVVSMQLRADKKGDRYVLNGTKMWITNGPDCDVLVVYAKTDPAAGARGITAFILETDSSGFSVAQKLDKLGMRGSHTGELVFRDVEIPAENVLGQVGEGVRVLMSGLDYERAVLAGGPLGLMQAAMDVVVPYIHDRKQFGQSIGEFQLIQAKVADMYTTLQACRAYLYAVGRQLDALGAGHVRQVRKDCAGVILYCAEKATWLAGEAIQILGGNGYVNDYPTGRLWRDAKLYEIGAGTSEIRRMLIGRELFDETR</sequence>
<dbReference type="Gene3D" id="1.10.540.10">
    <property type="entry name" value="Acyl-CoA dehydrogenase/oxidase, N-terminal domain"/>
    <property type="match status" value="1"/>
</dbReference>
<comment type="catalytic activity">
    <reaction evidence="10">
        <text>3-methylbutanoyl-CoA + oxidized [electron-transfer flavoprotein] + H(+) = 3-methylbut-2-enoyl-CoA + reduced [electron-transfer flavoprotein]</text>
        <dbReference type="Rhea" id="RHEA:12276"/>
        <dbReference type="Rhea" id="RHEA-COMP:10685"/>
        <dbReference type="Rhea" id="RHEA-COMP:10686"/>
        <dbReference type="ChEBI" id="CHEBI:15378"/>
        <dbReference type="ChEBI" id="CHEBI:57344"/>
        <dbReference type="ChEBI" id="CHEBI:57345"/>
        <dbReference type="ChEBI" id="CHEBI:57692"/>
        <dbReference type="ChEBI" id="CHEBI:58307"/>
        <dbReference type="EC" id="1.3.8.4"/>
    </reaction>
</comment>
<evidence type="ECO:0000256" key="5">
    <source>
        <dbReference type="ARBA" id="ARBA00018258"/>
    </source>
</evidence>
<feature type="binding site" evidence="13">
    <location>
        <begin position="162"/>
        <end position="164"/>
    </location>
    <ligand>
        <name>FAD</name>
        <dbReference type="ChEBI" id="CHEBI:57692"/>
    </ligand>
</feature>
<dbReference type="CDD" id="cd01156">
    <property type="entry name" value="IVD"/>
    <property type="match status" value="1"/>
</dbReference>
<evidence type="ECO:0000256" key="10">
    <source>
        <dbReference type="ARBA" id="ARBA00052875"/>
    </source>
</evidence>
<keyword evidence="7 13" id="KW-0274">FAD</keyword>
<feature type="binding site" evidence="12">
    <location>
        <begin position="374"/>
        <end position="375"/>
    </location>
    <ligand>
        <name>substrate</name>
    </ligand>
</feature>
<evidence type="ECO:0000256" key="3">
    <source>
        <dbReference type="ARBA" id="ARBA00009347"/>
    </source>
</evidence>
<feature type="binding site" evidence="13">
    <location>
        <begin position="376"/>
        <end position="378"/>
    </location>
    <ligand>
        <name>FAD</name>
        <dbReference type="ChEBI" id="CHEBI:57692"/>
    </ligand>
</feature>
<dbReference type="InterPro" id="IPR034183">
    <property type="entry name" value="IVD"/>
</dbReference>
<dbReference type="InterPro" id="IPR006089">
    <property type="entry name" value="Acyl-CoA_DH_CS"/>
</dbReference>
<name>A0A1H6UNL8_9GAMM</name>
<evidence type="ECO:0000313" key="18">
    <source>
        <dbReference type="EMBL" id="SEI89625.1"/>
    </source>
</evidence>
<dbReference type="GO" id="GO:0006552">
    <property type="term" value="P:L-leucine catabolic process"/>
    <property type="evidence" value="ECO:0007669"/>
    <property type="project" value="TreeGrafter"/>
</dbReference>
<evidence type="ECO:0000256" key="13">
    <source>
        <dbReference type="PIRSR" id="PIRSR634183-3"/>
    </source>
</evidence>
<dbReference type="FunFam" id="2.40.110.10:FF:000004">
    <property type="entry name" value="Isovaleryl-CoA dehydrogenase, mitochondrial"/>
    <property type="match status" value="1"/>
</dbReference>
<evidence type="ECO:0000313" key="19">
    <source>
        <dbReference type="Proteomes" id="UP000199250"/>
    </source>
</evidence>
<evidence type="ECO:0000256" key="2">
    <source>
        <dbReference type="ARBA" id="ARBA00004898"/>
    </source>
</evidence>
<dbReference type="EMBL" id="FNYQ01000029">
    <property type="protein sequence ID" value="SEI89625.1"/>
    <property type="molecule type" value="Genomic_DNA"/>
</dbReference>
<reference evidence="18 19" key="1">
    <citation type="submission" date="2016-10" db="EMBL/GenBank/DDBJ databases">
        <authorList>
            <person name="de Groot N.N."/>
        </authorList>
    </citation>
    <scope>NUCLEOTIDE SEQUENCE [LARGE SCALE GENOMIC DNA]</scope>
    <source>
        <strain evidence="18 19">DSM 373</strain>
    </source>
</reference>
<feature type="domain" description="Acyl-CoA dehydrogenase/oxidase C-terminal" evidence="15">
    <location>
        <begin position="235"/>
        <end position="388"/>
    </location>
</feature>
<dbReference type="Gene3D" id="1.20.140.10">
    <property type="entry name" value="Butyryl-CoA Dehydrogenase, subunit A, domain 3"/>
    <property type="match status" value="1"/>
</dbReference>
<evidence type="ECO:0000259" key="15">
    <source>
        <dbReference type="Pfam" id="PF00441"/>
    </source>
</evidence>
<feature type="binding site" evidence="13">
    <location>
        <begin position="129"/>
        <end position="138"/>
    </location>
    <ligand>
        <name>FAD</name>
        <dbReference type="ChEBI" id="CHEBI:57692"/>
    </ligand>
</feature>
<feature type="domain" description="Acyl-CoA dehydrogenase/oxidase N-terminal" evidence="17">
    <location>
        <begin position="13"/>
        <end position="124"/>
    </location>
</feature>
<dbReference type="Proteomes" id="UP000199250">
    <property type="component" value="Unassembled WGS sequence"/>
</dbReference>
<evidence type="ECO:0000256" key="1">
    <source>
        <dbReference type="ARBA" id="ARBA00001974"/>
    </source>
</evidence>
<dbReference type="InterPro" id="IPR037069">
    <property type="entry name" value="AcylCoA_DH/ox_N_sf"/>
</dbReference>
<feature type="binding site" evidence="13">
    <location>
        <position position="274"/>
    </location>
    <ligand>
        <name>FAD</name>
        <dbReference type="ChEBI" id="CHEBI:57692"/>
    </ligand>
</feature>
<comment type="similarity">
    <text evidence="3 14">Belongs to the acyl-CoA dehydrogenase family.</text>
</comment>
<evidence type="ECO:0000256" key="8">
    <source>
        <dbReference type="ARBA" id="ARBA00022946"/>
    </source>
</evidence>
<comment type="cofactor">
    <cofactor evidence="1 13 14">
        <name>FAD</name>
        <dbReference type="ChEBI" id="CHEBI:57692"/>
    </cofactor>
</comment>
<evidence type="ECO:0000256" key="14">
    <source>
        <dbReference type="RuleBase" id="RU362125"/>
    </source>
</evidence>
<evidence type="ECO:0000256" key="12">
    <source>
        <dbReference type="PIRSR" id="PIRSR634183-2"/>
    </source>
</evidence>
<dbReference type="PANTHER" id="PTHR43884:SF12">
    <property type="entry name" value="ISOVALERYL-COA DEHYDROGENASE, MITOCHONDRIAL-RELATED"/>
    <property type="match status" value="1"/>
</dbReference>
<dbReference type="PANTHER" id="PTHR43884">
    <property type="entry name" value="ACYL-COA DEHYDROGENASE"/>
    <property type="match status" value="1"/>
</dbReference>
<dbReference type="Pfam" id="PF00441">
    <property type="entry name" value="Acyl-CoA_dh_1"/>
    <property type="match status" value="1"/>
</dbReference>
<dbReference type="RefSeq" id="WP_090731392.1">
    <property type="nucleotide sequence ID" value="NZ_FNYQ01000029.1"/>
</dbReference>
<dbReference type="OrthoDB" id="9770681at2"/>
<dbReference type="PROSITE" id="PS00073">
    <property type="entry name" value="ACYL_COA_DH_2"/>
    <property type="match status" value="1"/>
</dbReference>
<keyword evidence="6 14" id="KW-0285">Flavoprotein</keyword>
<dbReference type="InterPro" id="IPR006091">
    <property type="entry name" value="Acyl-CoA_Oxase/DH_mid-dom"/>
</dbReference>
<dbReference type="InterPro" id="IPR009075">
    <property type="entry name" value="AcylCo_DH/oxidase_C"/>
</dbReference>
<dbReference type="SUPFAM" id="SSF56645">
    <property type="entry name" value="Acyl-CoA dehydrogenase NM domain-like"/>
    <property type="match status" value="1"/>
</dbReference>
<dbReference type="InterPro" id="IPR009100">
    <property type="entry name" value="AcylCoA_DH/oxidase_NM_dom_sf"/>
</dbReference>
<evidence type="ECO:0000256" key="9">
    <source>
        <dbReference type="ARBA" id="ARBA00023002"/>
    </source>
</evidence>
<dbReference type="Pfam" id="PF02771">
    <property type="entry name" value="Acyl-CoA_dh_N"/>
    <property type="match status" value="1"/>
</dbReference>
<evidence type="ECO:0000259" key="17">
    <source>
        <dbReference type="Pfam" id="PF02771"/>
    </source>
</evidence>
<dbReference type="InterPro" id="IPR036250">
    <property type="entry name" value="AcylCo_DH-like_C"/>
</dbReference>
<dbReference type="SUPFAM" id="SSF47203">
    <property type="entry name" value="Acyl-CoA dehydrogenase C-terminal domain-like"/>
    <property type="match status" value="1"/>
</dbReference>
<dbReference type="FunFam" id="1.20.140.10:FF:000003">
    <property type="entry name" value="isovaleryl-CoA dehydrogenase, mitochondrial"/>
    <property type="match status" value="1"/>
</dbReference>
<keyword evidence="9 14" id="KW-0560">Oxidoreductase</keyword>
<dbReference type="Pfam" id="PF02770">
    <property type="entry name" value="Acyl-CoA_dh_M"/>
    <property type="match status" value="1"/>
</dbReference>
<dbReference type="EC" id="1.3.8.4" evidence="4"/>